<dbReference type="EMBL" id="PYLZ01000022">
    <property type="protein sequence ID" value="PSW19061.1"/>
    <property type="molecule type" value="Genomic_DNA"/>
</dbReference>
<organism evidence="2 3">
    <name type="scientific">Photobacterium swingsii</name>
    <dbReference type="NCBI Taxonomy" id="680026"/>
    <lineage>
        <taxon>Bacteria</taxon>
        <taxon>Pseudomonadati</taxon>
        <taxon>Pseudomonadota</taxon>
        <taxon>Gammaproteobacteria</taxon>
        <taxon>Vibrionales</taxon>
        <taxon>Vibrionaceae</taxon>
        <taxon>Photobacterium</taxon>
    </lineage>
</organism>
<protein>
    <submittedName>
        <fullName evidence="2">DUF4297 domain-containing protein</fullName>
    </submittedName>
</protein>
<sequence length="376" mass="43017">MVDITESGVVINFAQEDKENEDSGAQTFAKYWYQYNWALLHILNNCISTNECAITMETHEDVMFINDTNFSNASLDLFQVKERSKTGRLTANKICSGSKDKPSVISKMISHINKKRISERINRIALVSSTGYNFDLANPEDSIDKKDYISFDHLSESVKDEIKKAVIRDLEISEIPSFIQFINGIKTTSLDESSMMIVGKIATYIDSLDPNLSSKPKLIYDAIATELVKIGCDTTRYNKWEDFLKHKTISNTQINKIIDRRSINPGVNDFESIWNTLFNYFNHEHEYNKLNFKGKVEFKNRLKKYFSLRISNKALIFDAFNQKVKSVFSECSDDSLFGTVNNIANNISSTDDFEGIFDSDDFTIVDAIFCEICECI</sequence>
<name>A0A0J8V4Z5_9GAMM</name>
<dbReference type="AlphaFoldDB" id="A0A0J8V4Z5"/>
<gene>
    <name evidence="2" type="ORF">C9I94_24120</name>
</gene>
<accession>A0A0J8V4Z5</accession>
<dbReference type="RefSeq" id="WP_048901051.1">
    <property type="nucleotide sequence ID" value="NZ_AP024852.1"/>
</dbReference>
<dbReference type="Pfam" id="PF14130">
    <property type="entry name" value="Cap4_nuclease"/>
    <property type="match status" value="1"/>
</dbReference>
<dbReference type="OrthoDB" id="6618953at2"/>
<evidence type="ECO:0000313" key="2">
    <source>
        <dbReference type="EMBL" id="PSW19061.1"/>
    </source>
</evidence>
<dbReference type="InterPro" id="IPR025382">
    <property type="entry name" value="Cap4-like_endonuclease_dom"/>
</dbReference>
<evidence type="ECO:0000259" key="1">
    <source>
        <dbReference type="Pfam" id="PF14130"/>
    </source>
</evidence>
<keyword evidence="3" id="KW-1185">Reference proteome</keyword>
<reference evidence="2 3" key="1">
    <citation type="submission" date="2018-01" db="EMBL/GenBank/DDBJ databases">
        <title>Whole genome sequencing of Histamine producing bacteria.</title>
        <authorList>
            <person name="Butler K."/>
        </authorList>
    </citation>
    <scope>NUCLEOTIDE SEQUENCE [LARGE SCALE GENOMIC DNA]</scope>
    <source>
        <strain evidence="2 3">DSM 24669</strain>
    </source>
</reference>
<proteinExistence type="predicted"/>
<feature type="domain" description="CD-NTase associated protein 4-like DNA endonuclease" evidence="1">
    <location>
        <begin position="22"/>
        <end position="227"/>
    </location>
</feature>
<comment type="caution">
    <text evidence="2">The sequence shown here is derived from an EMBL/GenBank/DDBJ whole genome shotgun (WGS) entry which is preliminary data.</text>
</comment>
<dbReference type="GO" id="GO:0004518">
    <property type="term" value="F:nuclease activity"/>
    <property type="evidence" value="ECO:0007669"/>
    <property type="project" value="InterPro"/>
</dbReference>
<dbReference type="Proteomes" id="UP000240481">
    <property type="component" value="Unassembled WGS sequence"/>
</dbReference>
<evidence type="ECO:0000313" key="3">
    <source>
        <dbReference type="Proteomes" id="UP000240481"/>
    </source>
</evidence>